<dbReference type="GO" id="GO:0005524">
    <property type="term" value="F:ATP binding"/>
    <property type="evidence" value="ECO:0007669"/>
    <property type="project" value="UniProtKB-KW"/>
</dbReference>
<dbReference type="InterPro" id="IPR030921">
    <property type="entry name" value="LPS_export_LptB"/>
</dbReference>
<dbReference type="GO" id="GO:0043190">
    <property type="term" value="C:ATP-binding cassette (ABC) transporter complex"/>
    <property type="evidence" value="ECO:0007669"/>
    <property type="project" value="InterPro"/>
</dbReference>
<comment type="caution">
    <text evidence="5">The sequence shown here is derived from an EMBL/GenBank/DDBJ whole genome shotgun (WGS) entry which is preliminary data.</text>
</comment>
<dbReference type="NCBIfam" id="TIGR04406">
    <property type="entry name" value="LPS_export_lptB"/>
    <property type="match status" value="1"/>
</dbReference>
<dbReference type="SUPFAM" id="SSF52540">
    <property type="entry name" value="P-loop containing nucleoside triphosphate hydrolases"/>
    <property type="match status" value="1"/>
</dbReference>
<name>A0A7C4JSB5_9BACT</name>
<evidence type="ECO:0000256" key="3">
    <source>
        <dbReference type="ARBA" id="ARBA00022840"/>
    </source>
</evidence>
<keyword evidence="2" id="KW-0547">Nucleotide-binding</keyword>
<keyword evidence="3 5" id="KW-0067">ATP-binding</keyword>
<dbReference type="InterPro" id="IPR003593">
    <property type="entry name" value="AAA+_ATPase"/>
</dbReference>
<evidence type="ECO:0000313" key="5">
    <source>
        <dbReference type="EMBL" id="HGQ86110.1"/>
    </source>
</evidence>
<protein>
    <submittedName>
        <fullName evidence="5">LPS export ABC transporter ATP-binding protein</fullName>
    </submittedName>
</protein>
<dbReference type="InterPro" id="IPR003439">
    <property type="entry name" value="ABC_transporter-like_ATP-bd"/>
</dbReference>
<organism evidence="5">
    <name type="scientific">Thermodesulfobacterium geofontis</name>
    <dbReference type="NCBI Taxonomy" id="1295609"/>
    <lineage>
        <taxon>Bacteria</taxon>
        <taxon>Pseudomonadati</taxon>
        <taxon>Thermodesulfobacteriota</taxon>
        <taxon>Thermodesulfobacteria</taxon>
        <taxon>Thermodesulfobacteriales</taxon>
        <taxon>Thermodesulfobacteriaceae</taxon>
        <taxon>Thermodesulfobacterium</taxon>
    </lineage>
</organism>
<reference evidence="5" key="1">
    <citation type="journal article" date="2020" name="mSystems">
        <title>Genome- and Community-Level Interaction Insights into Carbon Utilization and Element Cycling Functions of Hydrothermarchaeota in Hydrothermal Sediment.</title>
        <authorList>
            <person name="Zhou Z."/>
            <person name="Liu Y."/>
            <person name="Xu W."/>
            <person name="Pan J."/>
            <person name="Luo Z.H."/>
            <person name="Li M."/>
        </authorList>
    </citation>
    <scope>NUCLEOTIDE SEQUENCE [LARGE SCALE GENOMIC DNA]</scope>
    <source>
        <strain evidence="5">SpSt-6</strain>
    </source>
</reference>
<evidence type="ECO:0000256" key="1">
    <source>
        <dbReference type="ARBA" id="ARBA00022448"/>
    </source>
</evidence>
<dbReference type="Gene3D" id="3.40.50.300">
    <property type="entry name" value="P-loop containing nucleotide triphosphate hydrolases"/>
    <property type="match status" value="1"/>
</dbReference>
<dbReference type="AlphaFoldDB" id="A0A7C4JSB5"/>
<evidence type="ECO:0000256" key="2">
    <source>
        <dbReference type="ARBA" id="ARBA00022741"/>
    </source>
</evidence>
<dbReference type="GO" id="GO:0016887">
    <property type="term" value="F:ATP hydrolysis activity"/>
    <property type="evidence" value="ECO:0007669"/>
    <property type="project" value="InterPro"/>
</dbReference>
<keyword evidence="1" id="KW-0813">Transport</keyword>
<dbReference type="InterPro" id="IPR027417">
    <property type="entry name" value="P-loop_NTPase"/>
</dbReference>
<dbReference type="PANTHER" id="PTHR45772:SF10">
    <property type="entry name" value="LIPOPOLYSACCHARIDE EXPORT SYSTEM ATP-BINDING PROTEIN LPTB"/>
    <property type="match status" value="1"/>
</dbReference>
<dbReference type="PROSITE" id="PS50893">
    <property type="entry name" value="ABC_TRANSPORTER_2"/>
    <property type="match status" value="1"/>
</dbReference>
<dbReference type="GO" id="GO:0055085">
    <property type="term" value="P:transmembrane transport"/>
    <property type="evidence" value="ECO:0007669"/>
    <property type="project" value="InterPro"/>
</dbReference>
<dbReference type="PANTHER" id="PTHR45772">
    <property type="entry name" value="CONSERVED COMPONENT OF ABC TRANSPORTER FOR NATURAL AMINO ACIDS-RELATED"/>
    <property type="match status" value="1"/>
</dbReference>
<evidence type="ECO:0000259" key="4">
    <source>
        <dbReference type="PROSITE" id="PS50893"/>
    </source>
</evidence>
<dbReference type="Pfam" id="PF00005">
    <property type="entry name" value="ABC_tran"/>
    <property type="match status" value="1"/>
</dbReference>
<dbReference type="EMBL" id="DSZN01000109">
    <property type="protein sequence ID" value="HGQ86110.1"/>
    <property type="molecule type" value="Genomic_DNA"/>
</dbReference>
<dbReference type="PROSITE" id="PS00211">
    <property type="entry name" value="ABC_TRANSPORTER_1"/>
    <property type="match status" value="1"/>
</dbReference>
<dbReference type="InterPro" id="IPR051120">
    <property type="entry name" value="ABC_AA/LPS_Transport"/>
</dbReference>
<gene>
    <name evidence="5" type="primary">lptB</name>
    <name evidence="5" type="ORF">ENT66_07395</name>
</gene>
<accession>A0A7C4JSB5</accession>
<sequence>MLKAENLRKSFKKRLVVKDVSLQIQQGEIVGLLGPNGAGKTTCFYIIAGFLKPDNGQIILREELITHLDVAERAKKGIIYLPQESSVFRKLTVAENFKIVLERFKNNLKIMKEKLEYYVELFDLKDILNQKTYTLSGGQKRKVEIVRALLIEPQFILLDEPFAGIDPIGVAQLKEILETLKNEKIGILISDHNVRDTLKICDKGYVIANGEIIGKGTPEEILENDLVKEKFLGKKFFM</sequence>
<dbReference type="InterPro" id="IPR017871">
    <property type="entry name" value="ABC_transporter-like_CS"/>
</dbReference>
<dbReference type="SMART" id="SM00382">
    <property type="entry name" value="AAA"/>
    <property type="match status" value="1"/>
</dbReference>
<feature type="domain" description="ABC transporter" evidence="4">
    <location>
        <begin position="2"/>
        <end position="234"/>
    </location>
</feature>
<proteinExistence type="predicted"/>